<dbReference type="PROSITE" id="PS51257">
    <property type="entry name" value="PROKAR_LIPOPROTEIN"/>
    <property type="match status" value="1"/>
</dbReference>
<sequence>MRKNTLWTAASAAALVVPTLAACSDSPEENTATACADWEAFRTALGDLRTTLTSEPTVGEVQTAREAVGDAYADLEDSLGSVADDRTEALDDAWESLQDAIDDVDDDASLADAASQVSEQADAVQTAGQDATAELGCS</sequence>
<dbReference type="Proteomes" id="UP000239895">
    <property type="component" value="Unassembled WGS sequence"/>
</dbReference>
<keyword evidence="4" id="KW-1185">Reference proteome</keyword>
<keyword evidence="2" id="KW-0732">Signal</keyword>
<evidence type="ECO:0000256" key="2">
    <source>
        <dbReference type="SAM" id="SignalP"/>
    </source>
</evidence>
<organism evidence="3 4">
    <name type="scientific">Isoptericola halotolerans</name>
    <dbReference type="NCBI Taxonomy" id="300560"/>
    <lineage>
        <taxon>Bacteria</taxon>
        <taxon>Bacillati</taxon>
        <taxon>Actinomycetota</taxon>
        <taxon>Actinomycetes</taxon>
        <taxon>Micrococcales</taxon>
        <taxon>Promicromonosporaceae</taxon>
        <taxon>Isoptericola</taxon>
    </lineage>
</organism>
<accession>A0ABX5EDX5</accession>
<reference evidence="3 4" key="1">
    <citation type="submission" date="2018-03" db="EMBL/GenBank/DDBJ databases">
        <title>Comparative analysis of microorganisms from saline springs in Andes Mountain Range, Colombia.</title>
        <authorList>
            <person name="Rubin E."/>
        </authorList>
    </citation>
    <scope>NUCLEOTIDE SEQUENCE [LARGE SCALE GENOMIC DNA]</scope>
    <source>
        <strain evidence="3 4">CG 23</strain>
    </source>
</reference>
<dbReference type="Gene3D" id="1.20.120.20">
    <property type="entry name" value="Apolipoprotein"/>
    <property type="match status" value="1"/>
</dbReference>
<comment type="caution">
    <text evidence="3">The sequence shown here is derived from an EMBL/GenBank/DDBJ whole genome shotgun (WGS) entry which is preliminary data.</text>
</comment>
<gene>
    <name evidence="3" type="ORF">BCL65_10543</name>
</gene>
<proteinExistence type="predicted"/>
<evidence type="ECO:0000313" key="3">
    <source>
        <dbReference type="EMBL" id="PRZ06905.1"/>
    </source>
</evidence>
<dbReference type="RefSeq" id="WP_106267050.1">
    <property type="nucleotide sequence ID" value="NZ_PVTX01000005.1"/>
</dbReference>
<evidence type="ECO:0000313" key="4">
    <source>
        <dbReference type="Proteomes" id="UP000239895"/>
    </source>
</evidence>
<protein>
    <submittedName>
        <fullName evidence="3">Uncharacterized protein</fullName>
    </submittedName>
</protein>
<evidence type="ECO:0000256" key="1">
    <source>
        <dbReference type="SAM" id="MobiDB-lite"/>
    </source>
</evidence>
<feature type="region of interest" description="Disordered" evidence="1">
    <location>
        <begin position="109"/>
        <end position="138"/>
    </location>
</feature>
<dbReference type="EMBL" id="PVTX01000005">
    <property type="protein sequence ID" value="PRZ06905.1"/>
    <property type="molecule type" value="Genomic_DNA"/>
</dbReference>
<feature type="signal peptide" evidence="2">
    <location>
        <begin position="1"/>
        <end position="21"/>
    </location>
</feature>
<name>A0ABX5EDX5_9MICO</name>
<feature type="chain" id="PRO_5047466375" evidence="2">
    <location>
        <begin position="22"/>
        <end position="138"/>
    </location>
</feature>